<feature type="transmembrane region" description="Helical" evidence="1">
    <location>
        <begin position="6"/>
        <end position="26"/>
    </location>
</feature>
<feature type="transmembrane region" description="Helical" evidence="1">
    <location>
        <begin position="127"/>
        <end position="149"/>
    </location>
</feature>
<comment type="caution">
    <text evidence="2">The sequence shown here is derived from an EMBL/GenBank/DDBJ whole genome shotgun (WGS) entry which is preliminary data.</text>
</comment>
<dbReference type="EMBL" id="PNXQ01000013">
    <property type="protein sequence ID" value="TKH43418.1"/>
    <property type="molecule type" value="Genomic_DNA"/>
</dbReference>
<dbReference type="AlphaFoldDB" id="A0A4U2Q269"/>
<feature type="transmembrane region" description="Helical" evidence="1">
    <location>
        <begin position="161"/>
        <end position="180"/>
    </location>
</feature>
<reference evidence="2 3" key="1">
    <citation type="submission" date="2018-01" db="EMBL/GenBank/DDBJ databases">
        <title>Bacillales members from the olive rhizosphere are effective biological control agents against Verticillium dahliae.</title>
        <authorList>
            <person name="Gomez-Lama C."/>
            <person name="Legarda G."/>
            <person name="Ruano-Rosa D."/>
            <person name="Pizarro-Tobias P."/>
            <person name="Valverde-Corredor A."/>
            <person name="Niqui J.L."/>
            <person name="Trivino J.C."/>
            <person name="Roca A."/>
            <person name="Mercado-Blanco J."/>
        </authorList>
    </citation>
    <scope>NUCLEOTIDE SEQUENCE [LARGE SCALE GENOMIC DNA]</scope>
    <source>
        <strain evidence="2 3">PIC167</strain>
    </source>
</reference>
<accession>A0A4U2Q269</accession>
<proteinExistence type="predicted"/>
<name>A0A4U2Q269_9BACL</name>
<sequence length="209" mass="23350">MWDASMFITFSVVESFAAFVLTLTIFRLKALDFQWQALVVSLLMSCQSFVLREELDLAFLAPVINILLMVLLITTVVKVPLIWSGILSVTGFFVYTLVQTILLVLMYSDVPMSELQGGTAMGSLLQAITSAVVLIASGLLYKFGIGFIAPFDKLRFKWEQNLVVVVIIGALVTVTVIAYLNDVWLNIAYFAMAAGLFLYYALKKEREYD</sequence>
<feature type="transmembrane region" description="Helical" evidence="1">
    <location>
        <begin position="186"/>
        <end position="202"/>
    </location>
</feature>
<dbReference type="Proteomes" id="UP000308114">
    <property type="component" value="Unassembled WGS sequence"/>
</dbReference>
<evidence type="ECO:0000256" key="1">
    <source>
        <dbReference type="SAM" id="Phobius"/>
    </source>
</evidence>
<feature type="transmembrane region" description="Helical" evidence="1">
    <location>
        <begin position="57"/>
        <end position="79"/>
    </location>
</feature>
<organism evidence="2 3">
    <name type="scientific">Paenibacillus terrae</name>
    <dbReference type="NCBI Taxonomy" id="159743"/>
    <lineage>
        <taxon>Bacteria</taxon>
        <taxon>Bacillati</taxon>
        <taxon>Bacillota</taxon>
        <taxon>Bacilli</taxon>
        <taxon>Bacillales</taxon>
        <taxon>Paenibacillaceae</taxon>
        <taxon>Paenibacillus</taxon>
    </lineage>
</organism>
<evidence type="ECO:0000313" key="2">
    <source>
        <dbReference type="EMBL" id="TKH43418.1"/>
    </source>
</evidence>
<evidence type="ECO:0000313" key="3">
    <source>
        <dbReference type="Proteomes" id="UP000308114"/>
    </source>
</evidence>
<gene>
    <name evidence="2" type="ORF">C1I60_14060</name>
</gene>
<feature type="transmembrane region" description="Helical" evidence="1">
    <location>
        <begin position="86"/>
        <end position="107"/>
    </location>
</feature>
<dbReference type="RefSeq" id="WP_137062296.1">
    <property type="nucleotide sequence ID" value="NZ_PNXQ01000013.1"/>
</dbReference>
<protein>
    <submittedName>
        <fullName evidence="2">Uncharacterized protein</fullName>
    </submittedName>
</protein>
<keyword evidence="1" id="KW-0472">Membrane</keyword>
<keyword evidence="1" id="KW-1133">Transmembrane helix</keyword>
<keyword evidence="1" id="KW-0812">Transmembrane</keyword>